<feature type="compositionally biased region" description="Polar residues" evidence="1">
    <location>
        <begin position="468"/>
        <end position="488"/>
    </location>
</feature>
<feature type="compositionally biased region" description="Polar residues" evidence="1">
    <location>
        <begin position="541"/>
        <end position="559"/>
    </location>
</feature>
<comment type="caution">
    <text evidence="3">The sequence shown here is derived from an EMBL/GenBank/DDBJ whole genome shotgun (WGS) entry which is preliminary data.</text>
</comment>
<organism evidence="3 4">
    <name type="scientific">Aporhodopirellula aestuarii</name>
    <dbReference type="NCBI Taxonomy" id="2950107"/>
    <lineage>
        <taxon>Bacteria</taxon>
        <taxon>Pseudomonadati</taxon>
        <taxon>Planctomycetota</taxon>
        <taxon>Planctomycetia</taxon>
        <taxon>Pirellulales</taxon>
        <taxon>Pirellulaceae</taxon>
        <taxon>Aporhodopirellula</taxon>
    </lineage>
</organism>
<feature type="compositionally biased region" description="Polar residues" evidence="1">
    <location>
        <begin position="325"/>
        <end position="335"/>
    </location>
</feature>
<feature type="compositionally biased region" description="Basic and acidic residues" evidence="1">
    <location>
        <begin position="570"/>
        <end position="584"/>
    </location>
</feature>
<feature type="compositionally biased region" description="Polar residues" evidence="1">
    <location>
        <begin position="655"/>
        <end position="666"/>
    </location>
</feature>
<feature type="region of interest" description="Disordered" evidence="1">
    <location>
        <begin position="302"/>
        <end position="674"/>
    </location>
</feature>
<evidence type="ECO:0000313" key="3">
    <source>
        <dbReference type="EMBL" id="MCM2371629.1"/>
    </source>
</evidence>
<proteinExistence type="predicted"/>
<sequence length="674" mass="71974">MPARFARINPVRTKSARKRTARQMLFACVTAVTVGAAPSASACCLTDWLYGRQPAYAVAPAVVPAPVPITTGQPVSPYAASYTPYTAGYTPLVTAAAPNSTVLPLAGRSIYSPSPYAVQRPAYGAVPLDNPSVYTGQPIIAGYRGVASAGSSIYGTGNLYPNNYASASPSVVGQPVTSYRPDLNSTVALPVNRVYPTPVRSGLARFFNSLLGTGYRTSYYTAPITYYRPATTLDPVTGTTVTVQQPCTSTVQQLQRTPYATLQPAPLSGATAMGSSSFGINPATGIDACSAQAPYDPTGSLYGASPIPSTTTPGGLSPIGGYDSNGFNSAPTSGLNGSGDLQPVSPPTLPSTSTFSARPNYSSPSYTAPSYSAPVYSEPSYSSPSYSDPGYSGSGNADTNVSPLTGSSQTYRQEFDADREPFPAPSISSARPSSEEVDSKAADEAWRQGYEAGRAALQKEAESKRESQYSPYSAPENSSDPYGDSNGSNDDRETDQSTPNSYYQLNPPANTRPSTDEADDAERRTRWQRERDEQDLRELTTGIQRSRYGSQFVTGTEQSAPRVRPIPAPEDYRNPFETTERLKAPDLLPALPPPTTQFNRGVERSSGYSNEQRLSVPVREASVQGPQDRVPTRSYSENRAVISQPAAEPAPRANAWQNKIRSQAQESGWYAKDR</sequence>
<reference evidence="3 4" key="1">
    <citation type="journal article" date="2022" name="Syst. Appl. Microbiol.">
        <title>Rhodopirellula aestuarii sp. nov., a novel member of the genus Rhodopirellula isolated from brackish sediments collected in the Tagus River estuary, Portugal.</title>
        <authorList>
            <person name="Vitorino I.R."/>
            <person name="Klimek D."/>
            <person name="Calusinska M."/>
            <person name="Lobo-da-Cunha A."/>
            <person name="Vasconcelos V."/>
            <person name="Lage O.M."/>
        </authorList>
    </citation>
    <scope>NUCLEOTIDE SEQUENCE [LARGE SCALE GENOMIC DNA]</scope>
    <source>
        <strain evidence="3 4">ICT_H3.1</strain>
    </source>
</reference>
<evidence type="ECO:0000256" key="1">
    <source>
        <dbReference type="SAM" id="MobiDB-lite"/>
    </source>
</evidence>
<protein>
    <submittedName>
        <fullName evidence="3">Uncharacterized protein</fullName>
    </submittedName>
</protein>
<feature type="compositionally biased region" description="Low complexity" evidence="1">
    <location>
        <begin position="350"/>
        <end position="395"/>
    </location>
</feature>
<evidence type="ECO:0000313" key="4">
    <source>
        <dbReference type="Proteomes" id="UP001202961"/>
    </source>
</evidence>
<keyword evidence="4" id="KW-1185">Reference proteome</keyword>
<dbReference type="Proteomes" id="UP001202961">
    <property type="component" value="Unassembled WGS sequence"/>
</dbReference>
<name>A0ABT0U3Y2_9BACT</name>
<evidence type="ECO:0000256" key="2">
    <source>
        <dbReference type="SAM" id="SignalP"/>
    </source>
</evidence>
<dbReference type="EMBL" id="JAMQBK010000035">
    <property type="protein sequence ID" value="MCM2371629.1"/>
    <property type="molecule type" value="Genomic_DNA"/>
</dbReference>
<feature type="compositionally biased region" description="Basic and acidic residues" evidence="1">
    <location>
        <begin position="433"/>
        <end position="446"/>
    </location>
</feature>
<keyword evidence="2" id="KW-0732">Signal</keyword>
<gene>
    <name evidence="3" type="ORF">NB063_13540</name>
</gene>
<feature type="signal peptide" evidence="2">
    <location>
        <begin position="1"/>
        <end position="42"/>
    </location>
</feature>
<feature type="compositionally biased region" description="Basic and acidic residues" evidence="1">
    <location>
        <begin position="457"/>
        <end position="467"/>
    </location>
</feature>
<feature type="compositionally biased region" description="Polar residues" evidence="1">
    <location>
        <begin position="396"/>
        <end position="412"/>
    </location>
</feature>
<feature type="chain" id="PRO_5045759308" evidence="2">
    <location>
        <begin position="43"/>
        <end position="674"/>
    </location>
</feature>
<dbReference type="RefSeq" id="WP_250929261.1">
    <property type="nucleotide sequence ID" value="NZ_JAMQBK010000035.1"/>
</dbReference>
<accession>A0ABT0U3Y2</accession>
<feature type="compositionally biased region" description="Polar residues" evidence="1">
    <location>
        <begin position="496"/>
        <end position="513"/>
    </location>
</feature>
<feature type="compositionally biased region" description="Basic and acidic residues" evidence="1">
    <location>
        <begin position="521"/>
        <end position="538"/>
    </location>
</feature>